<evidence type="ECO:0000313" key="1">
    <source>
        <dbReference type="EMBL" id="MDT2692170.1"/>
    </source>
</evidence>
<evidence type="ECO:0000313" key="3">
    <source>
        <dbReference type="Proteomes" id="UP000254807"/>
    </source>
</evidence>
<reference evidence="2 3" key="1">
    <citation type="submission" date="2018-06" db="EMBL/GenBank/DDBJ databases">
        <authorList>
            <consortium name="Pathogen Informatics"/>
            <person name="Doyle S."/>
        </authorList>
    </citation>
    <scope>NUCLEOTIDE SEQUENCE [LARGE SCALE GENOMIC DNA]</scope>
    <source>
        <strain evidence="2 3">NCTC12360</strain>
    </source>
</reference>
<protein>
    <submittedName>
        <fullName evidence="2">Uncharacterized protein</fullName>
    </submittedName>
</protein>
<accession>A0A376H118</accession>
<name>A0A376H118_ENTGA</name>
<dbReference type="AlphaFoldDB" id="A0A376H118"/>
<evidence type="ECO:0000313" key="2">
    <source>
        <dbReference type="EMBL" id="STD82088.1"/>
    </source>
</evidence>
<dbReference type="Proteomes" id="UP000254807">
    <property type="component" value="Unassembled WGS sequence"/>
</dbReference>
<sequence>MDKNELIRTKREMESVFKCEVLFCSGGEEIAVDIFEHQICYDVRCYPYVLKTIYMDSENKLSDIGLQIIFLAQKYLWKLVEEIFSS</sequence>
<organism evidence="2 3">
    <name type="scientific">Enterococcus gallinarum</name>
    <dbReference type="NCBI Taxonomy" id="1353"/>
    <lineage>
        <taxon>Bacteria</taxon>
        <taxon>Bacillati</taxon>
        <taxon>Bacillota</taxon>
        <taxon>Bacilli</taxon>
        <taxon>Lactobacillales</taxon>
        <taxon>Enterococcaceae</taxon>
        <taxon>Enterococcus</taxon>
    </lineage>
</organism>
<dbReference type="EMBL" id="JARPZN010000037">
    <property type="protein sequence ID" value="MDT2692170.1"/>
    <property type="molecule type" value="Genomic_DNA"/>
</dbReference>
<dbReference type="EMBL" id="UFYW01000001">
    <property type="protein sequence ID" value="STD82088.1"/>
    <property type="molecule type" value="Genomic_DNA"/>
</dbReference>
<dbReference type="Proteomes" id="UP001183682">
    <property type="component" value="Unassembled WGS sequence"/>
</dbReference>
<gene>
    <name evidence="2" type="ORF">NCTC12360_00507</name>
    <name evidence="1" type="ORF">P7E30_18600</name>
</gene>
<proteinExistence type="predicted"/>
<reference evidence="1" key="2">
    <citation type="submission" date="2023-03" db="EMBL/GenBank/DDBJ databases">
        <authorList>
            <person name="Shen W."/>
            <person name="Cai J."/>
        </authorList>
    </citation>
    <scope>NUCLEOTIDE SEQUENCE</scope>
    <source>
        <strain evidence="1">K69-2</strain>
    </source>
</reference>
<dbReference type="RefSeq" id="WP_060814682.1">
    <property type="nucleotide sequence ID" value="NZ_JARPZN010000037.1"/>
</dbReference>
<keyword evidence="3" id="KW-1185">Reference proteome</keyword>